<name>A0A0F9H3D2_9ZZZZ</name>
<organism evidence="2">
    <name type="scientific">marine sediment metagenome</name>
    <dbReference type="NCBI Taxonomy" id="412755"/>
    <lineage>
        <taxon>unclassified sequences</taxon>
        <taxon>metagenomes</taxon>
        <taxon>ecological metagenomes</taxon>
    </lineage>
</organism>
<sequence>MSDVITFKPRDQLNAEQQVKEYIAFAQNLRGFDKENAPLDWGAVNWSFWIKSLAFSKLGANVRSKSFGPGDVLEPQIIDFAKSYCIHQQTLNRTSEVVQVVAVRLVEKALLDLGYAADITLVDGGVMDRAAEICDDRLVHKSEDRAYRCGQQLQALSKFLDDNKFTVRPVHWTNPIPRPNDAEGHRKREDDRKKKMPDPVVLNALAEIWVANPQEHRDIFATSNSVILLSAPGRVDELNKLAKDCVVWKENTKGEEELFLNWYGQKGFGFSDKPVPKTFQPFCLEAIERIKAITEGPRRLARILEENPDEFPIHDECPKVSQDETLMHEQILAAMCLEGTQGTPRNSVKIWLDQTLKILDKRNDCKASAAILKEALEGMYAGKPSPGKQDRLTLTLRKLNVFIREYWLPSTFPFTTESKTVKCEHALNCYYSYQFEKKFKAKLFSIEAQDNNKLNSALTPAAGARNKGLNIFERWGYEGKGFGLTTHQFRHYLNTLAAKGNVGEVERARWSSRLDLSQNKTYNHETTQEKLDRVVSIGMGSQNKNLAELSAKNEPISLKDLGGSEDRISHTTLFGKCEHDFAVEPCPKFRACLGCSKHKCIKGDDEKLRRIKFKKEALRINLEKAQKGVDEGSFGADKWLQDTMQDYERACELVNILEDPEVPDGSVIACRDDGFTEVTKALTARGKLEISGGQLPAPEKAKPGFDKDKLRKLLGR</sequence>
<evidence type="ECO:0008006" key="3">
    <source>
        <dbReference type="Google" id="ProtNLM"/>
    </source>
</evidence>
<evidence type="ECO:0000313" key="2">
    <source>
        <dbReference type="EMBL" id="KKM05535.1"/>
    </source>
</evidence>
<evidence type="ECO:0000256" key="1">
    <source>
        <dbReference type="SAM" id="MobiDB-lite"/>
    </source>
</evidence>
<gene>
    <name evidence="2" type="ORF">LCGC14_1753090</name>
</gene>
<protein>
    <recommendedName>
        <fullName evidence="3">Integrase</fullName>
    </recommendedName>
</protein>
<feature type="region of interest" description="Disordered" evidence="1">
    <location>
        <begin position="171"/>
        <end position="196"/>
    </location>
</feature>
<feature type="compositionally biased region" description="Basic and acidic residues" evidence="1">
    <location>
        <begin position="180"/>
        <end position="196"/>
    </location>
</feature>
<dbReference type="AlphaFoldDB" id="A0A0F9H3D2"/>
<accession>A0A0F9H3D2</accession>
<dbReference type="EMBL" id="LAZR01016198">
    <property type="protein sequence ID" value="KKM05535.1"/>
    <property type="molecule type" value="Genomic_DNA"/>
</dbReference>
<proteinExistence type="predicted"/>
<comment type="caution">
    <text evidence="2">The sequence shown here is derived from an EMBL/GenBank/DDBJ whole genome shotgun (WGS) entry which is preliminary data.</text>
</comment>
<reference evidence="2" key="1">
    <citation type="journal article" date="2015" name="Nature">
        <title>Complex archaea that bridge the gap between prokaryotes and eukaryotes.</title>
        <authorList>
            <person name="Spang A."/>
            <person name="Saw J.H."/>
            <person name="Jorgensen S.L."/>
            <person name="Zaremba-Niedzwiedzka K."/>
            <person name="Martijn J."/>
            <person name="Lind A.E."/>
            <person name="van Eijk R."/>
            <person name="Schleper C."/>
            <person name="Guy L."/>
            <person name="Ettema T.J."/>
        </authorList>
    </citation>
    <scope>NUCLEOTIDE SEQUENCE</scope>
</reference>